<reference evidence="2" key="1">
    <citation type="submission" date="2023-02" db="EMBL/GenBank/DDBJ databases">
        <title>Draft Whole-Genome Sequences of Bacillus Strains of Potential Probiotic for Poultry.</title>
        <authorList>
            <person name="Ma L.M."/>
            <person name="Lopez-Guerra N."/>
            <person name="Zhang G."/>
        </authorList>
    </citation>
    <scope>NUCLEOTIDE SEQUENCE</scope>
    <source>
        <strain evidence="2">OSU1013-24</strain>
    </source>
</reference>
<name>A0AAP3YGK8_BACAM</name>
<proteinExistence type="predicted"/>
<comment type="caution">
    <text evidence="2">The sequence shown here is derived from an EMBL/GenBank/DDBJ whole genome shotgun (WGS) entry which is preliminary data.</text>
</comment>
<dbReference type="AlphaFoldDB" id="A0AAP3YGK8"/>
<gene>
    <name evidence="2" type="ORF">PV946_14490</name>
</gene>
<sequence>MLPVIETDRLILREVEKKDAKQIFACFSNTNVTRYYGLEPFDSMEQAEKMIGWFKDQYHDKKGMRWGIERKDAKGIIGTIGFNSWVPKHKRAEVGYEIHPNYWRNGYAFEALENVLSFGFEKLGLHRIGAVVFIENAASHQLLIKAGFQSEGILRRYMYQNGLPHDTRVYSILNEIVKE</sequence>
<dbReference type="RefSeq" id="WP_276351240.1">
    <property type="nucleotide sequence ID" value="NZ_JARKHX010000004.1"/>
</dbReference>
<organism evidence="2 3">
    <name type="scientific">Bacillus amyloliquefaciens</name>
    <name type="common">Bacillus velezensis</name>
    <dbReference type="NCBI Taxonomy" id="1390"/>
    <lineage>
        <taxon>Bacteria</taxon>
        <taxon>Bacillati</taxon>
        <taxon>Bacillota</taxon>
        <taxon>Bacilli</taxon>
        <taxon>Bacillales</taxon>
        <taxon>Bacillaceae</taxon>
        <taxon>Bacillus</taxon>
        <taxon>Bacillus amyloliquefaciens group</taxon>
    </lineage>
</organism>
<dbReference type="Gene3D" id="3.40.630.30">
    <property type="match status" value="1"/>
</dbReference>
<dbReference type="InterPro" id="IPR051531">
    <property type="entry name" value="N-acetyltransferase"/>
</dbReference>
<evidence type="ECO:0000313" key="2">
    <source>
        <dbReference type="EMBL" id="MDF4194958.1"/>
    </source>
</evidence>
<accession>A0AAP3YGK8</accession>
<feature type="domain" description="N-acetyltransferase" evidence="1">
    <location>
        <begin position="10"/>
        <end position="166"/>
    </location>
</feature>
<dbReference type="PANTHER" id="PTHR43792">
    <property type="entry name" value="GNAT FAMILY, PUTATIVE (AFU_ORTHOLOGUE AFUA_3G00765)-RELATED-RELATED"/>
    <property type="match status" value="1"/>
</dbReference>
<dbReference type="PANTHER" id="PTHR43792:SF9">
    <property type="entry name" value="RIBOSOMAL-PROTEIN-ALANINE ACETYLTRANSFERASE"/>
    <property type="match status" value="1"/>
</dbReference>
<dbReference type="GO" id="GO:0005737">
    <property type="term" value="C:cytoplasm"/>
    <property type="evidence" value="ECO:0007669"/>
    <property type="project" value="TreeGrafter"/>
</dbReference>
<dbReference type="InterPro" id="IPR000182">
    <property type="entry name" value="GNAT_dom"/>
</dbReference>
<dbReference type="InterPro" id="IPR016181">
    <property type="entry name" value="Acyl_CoA_acyltransferase"/>
</dbReference>
<protein>
    <submittedName>
        <fullName evidence="2">GNAT family protein</fullName>
    </submittedName>
</protein>
<dbReference type="PROSITE" id="PS51186">
    <property type="entry name" value="GNAT"/>
    <property type="match status" value="1"/>
</dbReference>
<dbReference type="SUPFAM" id="SSF55729">
    <property type="entry name" value="Acyl-CoA N-acyltransferases (Nat)"/>
    <property type="match status" value="1"/>
</dbReference>
<dbReference type="Pfam" id="PF13302">
    <property type="entry name" value="Acetyltransf_3"/>
    <property type="match status" value="1"/>
</dbReference>
<dbReference type="Proteomes" id="UP001222377">
    <property type="component" value="Unassembled WGS sequence"/>
</dbReference>
<dbReference type="EMBL" id="JARKHX010000004">
    <property type="protein sequence ID" value="MDF4194958.1"/>
    <property type="molecule type" value="Genomic_DNA"/>
</dbReference>
<dbReference type="GO" id="GO:0008999">
    <property type="term" value="F:protein-N-terminal-alanine acetyltransferase activity"/>
    <property type="evidence" value="ECO:0007669"/>
    <property type="project" value="TreeGrafter"/>
</dbReference>
<evidence type="ECO:0000259" key="1">
    <source>
        <dbReference type="PROSITE" id="PS51186"/>
    </source>
</evidence>
<evidence type="ECO:0000313" key="3">
    <source>
        <dbReference type="Proteomes" id="UP001222377"/>
    </source>
</evidence>